<gene>
    <name evidence="1" type="ORF">K8G79_01010</name>
</gene>
<dbReference type="PIRSF" id="PIRSF033563">
    <property type="entry name" value="UCP033563"/>
    <property type="match status" value="1"/>
</dbReference>
<dbReference type="EMBL" id="JAIOIU010000015">
    <property type="protein sequence ID" value="MBZ0158724.1"/>
    <property type="molecule type" value="Genomic_DNA"/>
</dbReference>
<organism evidence="1 2">
    <name type="scientific">Candidatus Methylomirabilis tolerans</name>
    <dbReference type="NCBI Taxonomy" id="3123416"/>
    <lineage>
        <taxon>Bacteria</taxon>
        <taxon>Candidatus Methylomirabilota</taxon>
        <taxon>Candidatus Methylomirabilia</taxon>
        <taxon>Candidatus Methylomirabilales</taxon>
        <taxon>Candidatus Methylomirabilaceae</taxon>
        <taxon>Candidatus Methylomirabilis</taxon>
    </lineage>
</organism>
<evidence type="ECO:0000313" key="2">
    <source>
        <dbReference type="Proteomes" id="UP001197609"/>
    </source>
</evidence>
<dbReference type="Proteomes" id="UP001197609">
    <property type="component" value="Unassembled WGS sequence"/>
</dbReference>
<dbReference type="AlphaFoldDB" id="A0AAJ1AFQ3"/>
<dbReference type="Pfam" id="PF06245">
    <property type="entry name" value="DUF1015"/>
    <property type="match status" value="1"/>
</dbReference>
<protein>
    <submittedName>
        <fullName evidence="1">DUF1015 domain-containing protein</fullName>
    </submittedName>
</protein>
<proteinExistence type="predicted"/>
<sequence>MALIAPFRGLRYNPQLVTDLSVVMAPPYDVISPEGQRTFHARHEQNVIRLILGETLAGDDAERNQYSRAGDYFRRWQAEQVLIRDPAPALYLYQQTFRLPDAKTLTRHGLIGLVRLEEFGSRTVFPHERTMGAAKADRLRLMQACHANLSSVFGVYPGRVHELDRLVAAAGESKPAIDLTDWDNIRHQVWICQDREAITRLQVECVSTPIFIADGHHRYETALNFRDLMRAKEQGDPVQMQKRPYNYIMMTLVSATDPGLVILPIHRLLRHLPGGSLEGYLAQLTPQFAVEQLSVPRDPEAVASALLGRMRQTKEGTHCFGLYGGEEQAYLLTLTDERALEAGVENDKPLVYRQLDVTIAHTLLIERPRSRYGLSDLPEDALSYNHDAAETIRLVQQGGWAAAIVLNPTRIAEVQAVAEAGLRMPPKSTFFYPKLLTGLVIHPLMSDEAVEVQAAEK</sequence>
<name>A0AAJ1AFQ3_9BACT</name>
<dbReference type="PANTHER" id="PTHR36454">
    <property type="entry name" value="LMO2823 PROTEIN"/>
    <property type="match status" value="1"/>
</dbReference>
<accession>A0AAJ1AFQ3</accession>
<comment type="caution">
    <text evidence="1">The sequence shown here is derived from an EMBL/GenBank/DDBJ whole genome shotgun (WGS) entry which is preliminary data.</text>
</comment>
<reference evidence="1 2" key="1">
    <citation type="journal article" date="2021" name="bioRxiv">
        <title>Unraveling nitrogen, sulfur and carbon metabolic pathways and microbial community transcriptional responses to substrate deprivation and toxicity stresses in a bioreactor mimicking anoxic brackish coastal sediment conditions.</title>
        <authorList>
            <person name="Martins P.D."/>
            <person name="Echeveste M.J."/>
            <person name="Arshad A."/>
            <person name="Kurth J."/>
            <person name="Ouboter H."/>
            <person name="Jetten M.S.M."/>
            <person name="Welte C.U."/>
        </authorList>
    </citation>
    <scope>NUCLEOTIDE SEQUENCE [LARGE SCALE GENOMIC DNA]</scope>
    <source>
        <strain evidence="1">MAG_38</strain>
    </source>
</reference>
<evidence type="ECO:0000313" key="1">
    <source>
        <dbReference type="EMBL" id="MBZ0158724.1"/>
    </source>
</evidence>
<dbReference type="InterPro" id="IPR008323">
    <property type="entry name" value="UCP033563"/>
</dbReference>
<dbReference type="PANTHER" id="PTHR36454:SF1">
    <property type="entry name" value="DUF1015 DOMAIN-CONTAINING PROTEIN"/>
    <property type="match status" value="1"/>
</dbReference>